<sequence length="204" mass="21070">MVDTTFIDKLASADPTPGGGGACAYCGALAAALGSMVGNLTVGKPKYAQVEERVKETLGELEALRVRLLELIDEDARAFAPLAAAYGMPRSTPEELAERDAALQSALVGATEAPLAIMNACVRVIELCDVMAHDGSRLAVSDAGVAAAFARAALMGASLNVYINAKSLADASAADAYRAQADALIAEYAAKAQATFDYVAQEVR</sequence>
<evidence type="ECO:0000313" key="4">
    <source>
        <dbReference type="Proteomes" id="UP000182975"/>
    </source>
</evidence>
<feature type="coiled-coil region" evidence="1">
    <location>
        <begin position="47"/>
        <end position="74"/>
    </location>
</feature>
<keyword evidence="1" id="KW-0175">Coiled coil</keyword>
<dbReference type="InterPro" id="IPR036178">
    <property type="entry name" value="Formintransfe-cycloase-like_sf"/>
</dbReference>
<proteinExistence type="predicted"/>
<dbReference type="AlphaFoldDB" id="A0A172RWN7"/>
<dbReference type="Pfam" id="PF04961">
    <property type="entry name" value="FTCD_C"/>
    <property type="match status" value="1"/>
</dbReference>
<dbReference type="RefSeq" id="WP_066660550.1">
    <property type="nucleotide sequence ID" value="NZ_CP011402.1"/>
</dbReference>
<evidence type="ECO:0000313" key="3">
    <source>
        <dbReference type="EMBL" id="SEO90081.1"/>
    </source>
</evidence>
<gene>
    <name evidence="3" type="ORF">SAMN02910314_01562</name>
</gene>
<dbReference type="Proteomes" id="UP000182975">
    <property type="component" value="Unassembled WGS sequence"/>
</dbReference>
<keyword evidence="4" id="KW-1185">Reference proteome</keyword>
<feature type="domain" description="Cyclodeaminase/cyclohydrolase" evidence="2">
    <location>
        <begin position="5"/>
        <end position="182"/>
    </location>
</feature>
<evidence type="ECO:0000259" key="2">
    <source>
        <dbReference type="Pfam" id="PF04961"/>
    </source>
</evidence>
<dbReference type="STRING" id="79604.AAY81_01535"/>
<dbReference type="PATRIC" id="fig|79604.3.peg.317"/>
<dbReference type="OrthoDB" id="7959174at2"/>
<dbReference type="EMBL" id="FOEC01000010">
    <property type="protein sequence ID" value="SEO90081.1"/>
    <property type="molecule type" value="Genomic_DNA"/>
</dbReference>
<dbReference type="Gene3D" id="1.20.120.680">
    <property type="entry name" value="Formiminotetrahydrofolate cyclodeaminase monomer, up-and-down helical bundle"/>
    <property type="match status" value="1"/>
</dbReference>
<dbReference type="SUPFAM" id="SSF101262">
    <property type="entry name" value="Methenyltetrahydrofolate cyclohydrolase-like"/>
    <property type="match status" value="1"/>
</dbReference>
<dbReference type="GO" id="GO:0003824">
    <property type="term" value="F:catalytic activity"/>
    <property type="evidence" value="ECO:0007669"/>
    <property type="project" value="InterPro"/>
</dbReference>
<dbReference type="KEGG" id="ddt:AAY81_01535"/>
<name>A0A172RWN7_9ACTN</name>
<evidence type="ECO:0000256" key="1">
    <source>
        <dbReference type="SAM" id="Coils"/>
    </source>
</evidence>
<reference evidence="4" key="1">
    <citation type="submission" date="2016-10" db="EMBL/GenBank/DDBJ databases">
        <authorList>
            <person name="Varghese N."/>
        </authorList>
    </citation>
    <scope>NUCLEOTIDE SEQUENCE [LARGE SCALE GENOMIC DNA]</scope>
    <source>
        <strain evidence="4">DSM 21843</strain>
    </source>
</reference>
<organism evidence="3 4">
    <name type="scientific">Denitrobacterium detoxificans</name>
    <dbReference type="NCBI Taxonomy" id="79604"/>
    <lineage>
        <taxon>Bacteria</taxon>
        <taxon>Bacillati</taxon>
        <taxon>Actinomycetota</taxon>
        <taxon>Coriobacteriia</taxon>
        <taxon>Eggerthellales</taxon>
        <taxon>Eggerthellaceae</taxon>
        <taxon>Denitrobacterium</taxon>
    </lineage>
</organism>
<accession>A0A172RWN7</accession>
<protein>
    <submittedName>
        <fullName evidence="3">Formiminotetrahydrofolate cyclodeaminase</fullName>
    </submittedName>
</protein>
<dbReference type="InterPro" id="IPR007044">
    <property type="entry name" value="Cyclodeamin/CycHdrlase"/>
</dbReference>